<gene>
    <name evidence="1" type="ORF">K8U72_10220</name>
</gene>
<dbReference type="EMBL" id="DYWQ01000156">
    <property type="protein sequence ID" value="HJF46136.1"/>
    <property type="molecule type" value="Genomic_DNA"/>
</dbReference>
<sequence>MSFEHNETMILLTDLKHMGFSEKLIDELLPAPELKVNPRRPGGPRMRLWHEDDVREAMKTDAYQSRLPVWLKRHNAGKKAAAARKRAVEAREDEERAATRELLDRLVKEITPPKILKRGELRRRALESRHAWAAYKGAPYDDPLSCDDEETIERWMVNYVRHEMMDYDAAVEQFHGEGSFDAAREYREAVLRAIAKAYPYLAEACISAELRRWDMDARIDYFMKHFRDGDEYDPESTLVREFLYYLETDALDQLFPDAFGEARPKE</sequence>
<organism evidence="1 2">
    <name type="scientific">Thermophilibacter provencensis</name>
    <dbReference type="NCBI Taxonomy" id="1852386"/>
    <lineage>
        <taxon>Bacteria</taxon>
        <taxon>Bacillati</taxon>
        <taxon>Actinomycetota</taxon>
        <taxon>Coriobacteriia</taxon>
        <taxon>Coriobacteriales</taxon>
        <taxon>Atopobiaceae</taxon>
        <taxon>Thermophilibacter</taxon>
    </lineage>
</organism>
<comment type="caution">
    <text evidence="1">The sequence shown here is derived from an EMBL/GenBank/DDBJ whole genome shotgun (WGS) entry which is preliminary data.</text>
</comment>
<evidence type="ECO:0000313" key="1">
    <source>
        <dbReference type="EMBL" id="HJF46136.1"/>
    </source>
</evidence>
<reference evidence="1" key="2">
    <citation type="submission" date="2021-09" db="EMBL/GenBank/DDBJ databases">
        <authorList>
            <person name="Gilroy R."/>
        </authorList>
    </citation>
    <scope>NUCLEOTIDE SEQUENCE</scope>
    <source>
        <strain evidence="1">CHK124-7917</strain>
    </source>
</reference>
<dbReference type="AlphaFoldDB" id="A0A921KNZ0"/>
<evidence type="ECO:0000313" key="2">
    <source>
        <dbReference type="Proteomes" id="UP000697330"/>
    </source>
</evidence>
<dbReference type="Proteomes" id="UP000697330">
    <property type="component" value="Unassembled WGS sequence"/>
</dbReference>
<protein>
    <submittedName>
        <fullName evidence="1">Uncharacterized protein</fullName>
    </submittedName>
</protein>
<name>A0A921KNZ0_9ACTN</name>
<accession>A0A921KNZ0</accession>
<dbReference type="RefSeq" id="WP_274959702.1">
    <property type="nucleotide sequence ID" value="NZ_DYWQ01000156.1"/>
</dbReference>
<reference evidence="1" key="1">
    <citation type="journal article" date="2021" name="PeerJ">
        <title>Extensive microbial diversity within the chicken gut microbiome revealed by metagenomics and culture.</title>
        <authorList>
            <person name="Gilroy R."/>
            <person name="Ravi A."/>
            <person name="Getino M."/>
            <person name="Pursley I."/>
            <person name="Horton D.L."/>
            <person name="Alikhan N.F."/>
            <person name="Baker D."/>
            <person name="Gharbi K."/>
            <person name="Hall N."/>
            <person name="Watson M."/>
            <person name="Adriaenssens E.M."/>
            <person name="Foster-Nyarko E."/>
            <person name="Jarju S."/>
            <person name="Secka A."/>
            <person name="Antonio M."/>
            <person name="Oren A."/>
            <person name="Chaudhuri R.R."/>
            <person name="La Ragione R."/>
            <person name="Hildebrand F."/>
            <person name="Pallen M.J."/>
        </authorList>
    </citation>
    <scope>NUCLEOTIDE SEQUENCE</scope>
    <source>
        <strain evidence="1">CHK124-7917</strain>
    </source>
</reference>
<proteinExistence type="predicted"/>